<sequence length="254" mass="28538">MRTRFTKYNLLFWMVALMLTSSCKSSYYQTTVSNKQMLAIDSQIAEDTTISNYILPFKHQLEDKMNEVLGYAPESMPQNRSLPESNLSNFFVDALLAIGRKIDPEVSFSMATKDGIRASLKQGDVTVGSIFELMPFENYITILELKGSDVLVLADFIAETNGQPIGNAQITIKDKKRINFTIEGQEIDPNRTYKLVTYDFIANGGDLVRGLNSPVKRFTSPERVREALITYVQELTANGKQVAGKLDGRVKIIQ</sequence>
<protein>
    <submittedName>
        <fullName evidence="3">5'-nucleotidase, C-terminal domain</fullName>
    </submittedName>
</protein>
<feature type="chain" id="PRO_5009295066" evidence="1">
    <location>
        <begin position="29"/>
        <end position="254"/>
    </location>
</feature>
<dbReference type="PANTHER" id="PTHR11575:SF24">
    <property type="entry name" value="5'-NUCLEOTIDASE"/>
    <property type="match status" value="1"/>
</dbReference>
<dbReference type="PRINTS" id="PR01607">
    <property type="entry name" value="APYRASEFAMLY"/>
</dbReference>
<feature type="domain" description="5'-Nucleotidase C-terminal" evidence="2">
    <location>
        <begin position="78"/>
        <end position="208"/>
    </location>
</feature>
<dbReference type="InterPro" id="IPR036907">
    <property type="entry name" value="5'-Nucleotdase_C_sf"/>
</dbReference>
<dbReference type="AlphaFoldDB" id="A0A1H6CPA9"/>
<dbReference type="InterPro" id="IPR008334">
    <property type="entry name" value="5'-Nucleotdase_C"/>
</dbReference>
<dbReference type="GO" id="GO:0016787">
    <property type="term" value="F:hydrolase activity"/>
    <property type="evidence" value="ECO:0007669"/>
    <property type="project" value="InterPro"/>
</dbReference>
<evidence type="ECO:0000313" key="4">
    <source>
        <dbReference type="Proteomes" id="UP000236731"/>
    </source>
</evidence>
<proteinExistence type="predicted"/>
<accession>A0A1H6CPA9</accession>
<keyword evidence="4" id="KW-1185">Reference proteome</keyword>
<feature type="signal peptide" evidence="1">
    <location>
        <begin position="1"/>
        <end position="28"/>
    </location>
</feature>
<dbReference type="Pfam" id="PF02872">
    <property type="entry name" value="5_nucleotid_C"/>
    <property type="match status" value="1"/>
</dbReference>
<dbReference type="Proteomes" id="UP000236731">
    <property type="component" value="Unassembled WGS sequence"/>
</dbReference>
<name>A0A1H6CPA9_9SPHI</name>
<dbReference type="EMBL" id="FNUT01000017">
    <property type="protein sequence ID" value="SEG74543.1"/>
    <property type="molecule type" value="Genomic_DNA"/>
</dbReference>
<evidence type="ECO:0000256" key="1">
    <source>
        <dbReference type="SAM" id="SignalP"/>
    </source>
</evidence>
<dbReference type="RefSeq" id="WP_234993285.1">
    <property type="nucleotide sequence ID" value="NZ_CP049246.1"/>
</dbReference>
<dbReference type="PROSITE" id="PS51257">
    <property type="entry name" value="PROKAR_LIPOPROTEIN"/>
    <property type="match status" value="1"/>
</dbReference>
<dbReference type="InterPro" id="IPR006179">
    <property type="entry name" value="5_nucleotidase/apyrase"/>
</dbReference>
<evidence type="ECO:0000313" key="3">
    <source>
        <dbReference type="EMBL" id="SEG74543.1"/>
    </source>
</evidence>
<evidence type="ECO:0000259" key="2">
    <source>
        <dbReference type="Pfam" id="PF02872"/>
    </source>
</evidence>
<dbReference type="GO" id="GO:0009166">
    <property type="term" value="P:nucleotide catabolic process"/>
    <property type="evidence" value="ECO:0007669"/>
    <property type="project" value="InterPro"/>
</dbReference>
<dbReference type="SUPFAM" id="SSF55816">
    <property type="entry name" value="5'-nucleotidase (syn. UDP-sugar hydrolase), C-terminal domain"/>
    <property type="match status" value="1"/>
</dbReference>
<gene>
    <name evidence="3" type="ORF">SAMN05421877_11754</name>
</gene>
<dbReference type="Gene3D" id="3.90.780.10">
    <property type="entry name" value="5'-Nucleotidase, C-terminal domain"/>
    <property type="match status" value="1"/>
</dbReference>
<dbReference type="PANTHER" id="PTHR11575">
    <property type="entry name" value="5'-NUCLEOTIDASE-RELATED"/>
    <property type="match status" value="1"/>
</dbReference>
<reference evidence="4" key="1">
    <citation type="submission" date="2016-10" db="EMBL/GenBank/DDBJ databases">
        <authorList>
            <person name="Varghese N."/>
            <person name="Submissions S."/>
        </authorList>
    </citation>
    <scope>NUCLEOTIDE SEQUENCE [LARGE SCALE GENOMIC DNA]</scope>
    <source>
        <strain evidence="4">DSM 22361</strain>
    </source>
</reference>
<keyword evidence="1" id="KW-0732">Signal</keyword>
<organism evidence="3 4">
    <name type="scientific">Sphingobacterium lactis</name>
    <dbReference type="NCBI Taxonomy" id="797291"/>
    <lineage>
        <taxon>Bacteria</taxon>
        <taxon>Pseudomonadati</taxon>
        <taxon>Bacteroidota</taxon>
        <taxon>Sphingobacteriia</taxon>
        <taxon>Sphingobacteriales</taxon>
        <taxon>Sphingobacteriaceae</taxon>
        <taxon>Sphingobacterium</taxon>
    </lineage>
</organism>